<comment type="similarity">
    <text evidence="2">Belongs to the Iojap/RsfS family.</text>
</comment>
<dbReference type="PANTHER" id="PTHR21043:SF0">
    <property type="entry name" value="MITOCHONDRIAL ASSEMBLY OF RIBOSOMAL LARGE SUBUNIT PROTEIN 1"/>
    <property type="match status" value="1"/>
</dbReference>
<dbReference type="NCBIfam" id="TIGR00090">
    <property type="entry name" value="rsfS_iojap_ybeB"/>
    <property type="match status" value="1"/>
</dbReference>
<dbReference type="GO" id="GO:0005739">
    <property type="term" value="C:mitochondrion"/>
    <property type="evidence" value="ECO:0007669"/>
    <property type="project" value="UniProtKB-SubCell"/>
</dbReference>
<evidence type="ECO:0000256" key="3">
    <source>
        <dbReference type="ARBA" id="ARBA00023128"/>
    </source>
</evidence>
<dbReference type="InterPro" id="IPR043519">
    <property type="entry name" value="NT_sf"/>
</dbReference>
<reference evidence="7" key="1">
    <citation type="submission" date="2022-01" db="EMBL/GenBank/DDBJ databases">
        <authorList>
            <person name="King R."/>
        </authorList>
    </citation>
    <scope>NUCLEOTIDE SEQUENCE</scope>
</reference>
<dbReference type="GO" id="GO:0017148">
    <property type="term" value="P:negative regulation of translation"/>
    <property type="evidence" value="ECO:0007669"/>
    <property type="project" value="TreeGrafter"/>
</dbReference>
<evidence type="ECO:0000256" key="2">
    <source>
        <dbReference type="ARBA" id="ARBA00010574"/>
    </source>
</evidence>
<dbReference type="FunFam" id="3.30.460.10:FF:000018">
    <property type="entry name" value="Mitochondrial assembly of ribosomal large subunit 1"/>
    <property type="match status" value="1"/>
</dbReference>
<dbReference type="OrthoDB" id="21330at2759"/>
<protein>
    <recommendedName>
        <fullName evidence="5">Mitochondrial assembly of ribosomal large subunit protein 1</fullName>
    </recommendedName>
</protein>
<dbReference type="HAMAP" id="MF_01477">
    <property type="entry name" value="Iojap_RsfS"/>
    <property type="match status" value="1"/>
</dbReference>
<keyword evidence="3" id="KW-0496">Mitochondrion</keyword>
<dbReference type="Pfam" id="PF02410">
    <property type="entry name" value="RsfS"/>
    <property type="match status" value="1"/>
</dbReference>
<evidence type="ECO:0000256" key="1">
    <source>
        <dbReference type="ARBA" id="ARBA00004173"/>
    </source>
</evidence>
<comment type="subcellular location">
    <subcellularLocation>
        <location evidence="1">Mitochondrion</location>
    </subcellularLocation>
</comment>
<dbReference type="Proteomes" id="UP001153620">
    <property type="component" value="Chromosome 1"/>
</dbReference>
<comment type="function">
    <text evidence="4">Required for normal mitochondrial ribosome function and mitochondrial translation. May play a role in ribosome biogenesis by preventing premature association of the 28S and 39S ribosomal subunits. Interacts with mitochondrial ribosomal protein uL14m (MRPL14), probably blocking formation of intersubunit bridge B8, preventing association of the 28S and 39S ribosomal subunits. Addition to isolated mitochondrial ribosomal subunits partially inhibits translation, probably by interfering with the association of the 28S and 39S ribosomal subunits and the formation of functional ribosomes. May also participate in the assembly and/or regulation of the stability of the large subunit of the mitochondrial ribosome. May function as a ribosomal silencing factor.</text>
</comment>
<dbReference type="Gene3D" id="3.30.460.10">
    <property type="entry name" value="Beta Polymerase, domain 2"/>
    <property type="match status" value="1"/>
</dbReference>
<name>A0A9N9RMC5_9DIPT</name>
<reference evidence="7" key="2">
    <citation type="submission" date="2022-10" db="EMBL/GenBank/DDBJ databases">
        <authorList>
            <consortium name="ENA_rothamsted_submissions"/>
            <consortium name="culmorum"/>
            <person name="King R."/>
        </authorList>
    </citation>
    <scope>NUCLEOTIDE SEQUENCE</scope>
</reference>
<dbReference type="InterPro" id="IPR004394">
    <property type="entry name" value="Iojap/RsfS/C7orf30"/>
</dbReference>
<feature type="coiled-coil region" evidence="6">
    <location>
        <begin position="49"/>
        <end position="83"/>
    </location>
</feature>
<dbReference type="GO" id="GO:0043023">
    <property type="term" value="F:ribosomal large subunit binding"/>
    <property type="evidence" value="ECO:0007669"/>
    <property type="project" value="TreeGrafter"/>
</dbReference>
<evidence type="ECO:0000313" key="7">
    <source>
        <dbReference type="EMBL" id="CAG9799694.1"/>
    </source>
</evidence>
<evidence type="ECO:0000256" key="5">
    <source>
        <dbReference type="ARBA" id="ARBA00073331"/>
    </source>
</evidence>
<sequence length="254" mass="29858">MLRRLRTFNKIYNSYRAVSCSAWLKRSDEIIRKNDDISSSVATKFQVFRNESVGEILDIEEERAKLRQQQEEQIVDIDETEVEALPSIYSDLNLERGKTGVFDIEDLVELLNRENAIDLCVIKVPEQYSYVDYMVIVTGSTYRHMLGISSFVRKVFKLKRGKHDPIPKIEGKNCKNWMAMDLGNIAFHVFSKESREYYNLESLWLLGEEYERRIRGTDQSQSDSLYQEFFVDSKTLAERDNKEKNLFKDTDKET</sequence>
<gene>
    <name evidence="7" type="ORF">CHIRRI_LOCUS2655</name>
</gene>
<proteinExistence type="inferred from homology"/>
<dbReference type="AlphaFoldDB" id="A0A9N9RMC5"/>
<evidence type="ECO:0000256" key="4">
    <source>
        <dbReference type="ARBA" id="ARBA00053669"/>
    </source>
</evidence>
<evidence type="ECO:0000313" key="8">
    <source>
        <dbReference type="Proteomes" id="UP001153620"/>
    </source>
</evidence>
<keyword evidence="8" id="KW-1185">Reference proteome</keyword>
<dbReference type="SUPFAM" id="SSF81301">
    <property type="entry name" value="Nucleotidyltransferase"/>
    <property type="match status" value="1"/>
</dbReference>
<dbReference type="GO" id="GO:0090071">
    <property type="term" value="P:negative regulation of ribosome biogenesis"/>
    <property type="evidence" value="ECO:0007669"/>
    <property type="project" value="TreeGrafter"/>
</dbReference>
<organism evidence="7 8">
    <name type="scientific">Chironomus riparius</name>
    <dbReference type="NCBI Taxonomy" id="315576"/>
    <lineage>
        <taxon>Eukaryota</taxon>
        <taxon>Metazoa</taxon>
        <taxon>Ecdysozoa</taxon>
        <taxon>Arthropoda</taxon>
        <taxon>Hexapoda</taxon>
        <taxon>Insecta</taxon>
        <taxon>Pterygota</taxon>
        <taxon>Neoptera</taxon>
        <taxon>Endopterygota</taxon>
        <taxon>Diptera</taxon>
        <taxon>Nematocera</taxon>
        <taxon>Chironomoidea</taxon>
        <taxon>Chironomidae</taxon>
        <taxon>Chironominae</taxon>
        <taxon>Chironomus</taxon>
    </lineage>
</organism>
<dbReference type="PANTHER" id="PTHR21043">
    <property type="entry name" value="IOJAP SUPERFAMILY ORTHOLOG"/>
    <property type="match status" value="1"/>
</dbReference>
<keyword evidence="6" id="KW-0175">Coiled coil</keyword>
<accession>A0A9N9RMC5</accession>
<evidence type="ECO:0000256" key="6">
    <source>
        <dbReference type="SAM" id="Coils"/>
    </source>
</evidence>
<dbReference type="EMBL" id="OU895877">
    <property type="protein sequence ID" value="CAG9799694.1"/>
    <property type="molecule type" value="Genomic_DNA"/>
</dbReference>